<dbReference type="Proteomes" id="UP000264071">
    <property type="component" value="Unassembled WGS sequence"/>
</dbReference>
<dbReference type="OMA" id="PGVETWV"/>
<dbReference type="Gene3D" id="3.40.630.30">
    <property type="match status" value="1"/>
</dbReference>
<proteinExistence type="predicted"/>
<dbReference type="AlphaFoldDB" id="A0A3D4VBG8"/>
<dbReference type="EMBL" id="DPIY01000010">
    <property type="protein sequence ID" value="HCT58184.1"/>
    <property type="molecule type" value="Genomic_DNA"/>
</dbReference>
<dbReference type="Pfam" id="PF00583">
    <property type="entry name" value="Acetyltransf_1"/>
    <property type="match status" value="1"/>
</dbReference>
<feature type="domain" description="N-acetyltransferase" evidence="1">
    <location>
        <begin position="59"/>
        <end position="167"/>
    </location>
</feature>
<gene>
    <name evidence="2" type="ORF">DGD08_13345</name>
</gene>
<sequence length="181" mass="20220">MPRTVDVTRTYLGIERLDDLIPPPGAIDPAAVPPLTLERQEACTIPEWRTLYAQIGGPWHWHDRDAWTNDALRAHLDRDAVHVYVVRAAGDSSTAAGGMLELEHHEDGSVEIVYLGLDQRLIGRRLGAWLVHLAVQEAFRIDGVRVWLHTCTLDAPAALPNYLARGFSVTRTEQYQTALPD</sequence>
<dbReference type="InterPro" id="IPR000182">
    <property type="entry name" value="GNAT_dom"/>
</dbReference>
<reference evidence="2 3" key="1">
    <citation type="journal article" date="2018" name="Nat. Biotechnol.">
        <title>A standardized bacterial taxonomy based on genome phylogeny substantially revises the tree of life.</title>
        <authorList>
            <person name="Parks D.H."/>
            <person name="Chuvochina M."/>
            <person name="Waite D.W."/>
            <person name="Rinke C."/>
            <person name="Skarshewski A."/>
            <person name="Chaumeil P.A."/>
            <person name="Hugenholtz P."/>
        </authorList>
    </citation>
    <scope>NUCLEOTIDE SEQUENCE [LARGE SCALE GENOMIC DNA]</scope>
    <source>
        <strain evidence="2">UBA8844</strain>
    </source>
</reference>
<protein>
    <submittedName>
        <fullName evidence="2">GNAT family N-acetyltransferase</fullName>
    </submittedName>
</protein>
<name>A0A3D4VBG8_9BACT</name>
<keyword evidence="2" id="KW-0808">Transferase</keyword>
<evidence type="ECO:0000259" key="1">
    <source>
        <dbReference type="Pfam" id="PF00583"/>
    </source>
</evidence>
<evidence type="ECO:0000313" key="2">
    <source>
        <dbReference type="EMBL" id="HCT58184.1"/>
    </source>
</evidence>
<accession>A0A3D4VBG8</accession>
<organism evidence="2 3">
    <name type="scientific">Gemmatimonas aurantiaca</name>
    <dbReference type="NCBI Taxonomy" id="173480"/>
    <lineage>
        <taxon>Bacteria</taxon>
        <taxon>Pseudomonadati</taxon>
        <taxon>Gemmatimonadota</taxon>
        <taxon>Gemmatimonadia</taxon>
        <taxon>Gemmatimonadales</taxon>
        <taxon>Gemmatimonadaceae</taxon>
        <taxon>Gemmatimonas</taxon>
    </lineage>
</organism>
<dbReference type="InterPro" id="IPR016181">
    <property type="entry name" value="Acyl_CoA_acyltransferase"/>
</dbReference>
<dbReference type="GO" id="GO:0016747">
    <property type="term" value="F:acyltransferase activity, transferring groups other than amino-acyl groups"/>
    <property type="evidence" value="ECO:0007669"/>
    <property type="project" value="InterPro"/>
</dbReference>
<dbReference type="SUPFAM" id="SSF55729">
    <property type="entry name" value="Acyl-CoA N-acyltransferases (Nat)"/>
    <property type="match status" value="1"/>
</dbReference>
<evidence type="ECO:0000313" key="3">
    <source>
        <dbReference type="Proteomes" id="UP000264071"/>
    </source>
</evidence>
<comment type="caution">
    <text evidence="2">The sequence shown here is derived from an EMBL/GenBank/DDBJ whole genome shotgun (WGS) entry which is preliminary data.</text>
</comment>